<keyword evidence="3" id="KW-1185">Reference proteome</keyword>
<proteinExistence type="predicted"/>
<gene>
    <name evidence="1" type="ORF">RF55_7117</name>
    <name evidence="2" type="ORF">RF55_7118</name>
</gene>
<organism evidence="2 3">
    <name type="scientific">Lasius niger</name>
    <name type="common">Black garden ant</name>
    <dbReference type="NCBI Taxonomy" id="67767"/>
    <lineage>
        <taxon>Eukaryota</taxon>
        <taxon>Metazoa</taxon>
        <taxon>Ecdysozoa</taxon>
        <taxon>Arthropoda</taxon>
        <taxon>Hexapoda</taxon>
        <taxon>Insecta</taxon>
        <taxon>Pterygota</taxon>
        <taxon>Neoptera</taxon>
        <taxon>Endopterygota</taxon>
        <taxon>Hymenoptera</taxon>
        <taxon>Apocrita</taxon>
        <taxon>Aculeata</taxon>
        <taxon>Formicoidea</taxon>
        <taxon>Formicidae</taxon>
        <taxon>Formicinae</taxon>
        <taxon>Lasius</taxon>
        <taxon>Lasius</taxon>
    </lineage>
</organism>
<name>A0A0J7NK32_LASNI</name>
<dbReference type="Proteomes" id="UP000036403">
    <property type="component" value="Unassembled WGS sequence"/>
</dbReference>
<evidence type="ECO:0000313" key="2">
    <source>
        <dbReference type="EMBL" id="KMQ92845.1"/>
    </source>
</evidence>
<dbReference type="AlphaFoldDB" id="A0A0J7NK32"/>
<dbReference type="EMBL" id="LBMM01004064">
    <property type="protein sequence ID" value="KMQ92844.1"/>
    <property type="molecule type" value="Genomic_DNA"/>
</dbReference>
<reference evidence="2 3" key="1">
    <citation type="submission" date="2015-04" db="EMBL/GenBank/DDBJ databases">
        <title>Lasius niger genome sequencing.</title>
        <authorList>
            <person name="Konorov E.A."/>
            <person name="Nikitin M.A."/>
            <person name="Kirill M.V."/>
            <person name="Chang P."/>
        </authorList>
    </citation>
    <scope>NUCLEOTIDE SEQUENCE [LARGE SCALE GENOMIC DNA]</scope>
    <source>
        <tissue evidence="2">Whole</tissue>
    </source>
</reference>
<protein>
    <submittedName>
        <fullName evidence="2">Forkhead box protein i1-ema-like protein</fullName>
    </submittedName>
</protein>
<dbReference type="STRING" id="67767.A0A0J7NK32"/>
<sequence>MHNPRYLNHKNTSLLTRNDLMILKYEFNLQAEFLPNLTKRQEKLQQQSKVNEINEENAMVKDTKAEYTDSPGHIAKTMTFSIDNILQKFTRQSQT</sequence>
<dbReference type="PaxDb" id="67767-A0A0J7NK32"/>
<evidence type="ECO:0000313" key="3">
    <source>
        <dbReference type="Proteomes" id="UP000036403"/>
    </source>
</evidence>
<evidence type="ECO:0000313" key="1">
    <source>
        <dbReference type="EMBL" id="KMQ92844.1"/>
    </source>
</evidence>
<comment type="caution">
    <text evidence="2">The sequence shown here is derived from an EMBL/GenBank/DDBJ whole genome shotgun (WGS) entry which is preliminary data.</text>
</comment>
<accession>A0A0J7NK32</accession>
<dbReference type="EMBL" id="LBMM01004064">
    <property type="protein sequence ID" value="KMQ92845.1"/>
    <property type="molecule type" value="Genomic_DNA"/>
</dbReference>